<organism evidence="1 2">
    <name type="scientific">Caligus rogercresseyi</name>
    <name type="common">Sea louse</name>
    <dbReference type="NCBI Taxonomy" id="217165"/>
    <lineage>
        <taxon>Eukaryota</taxon>
        <taxon>Metazoa</taxon>
        <taxon>Ecdysozoa</taxon>
        <taxon>Arthropoda</taxon>
        <taxon>Crustacea</taxon>
        <taxon>Multicrustacea</taxon>
        <taxon>Hexanauplia</taxon>
        <taxon>Copepoda</taxon>
        <taxon>Siphonostomatoida</taxon>
        <taxon>Caligidae</taxon>
        <taxon>Caligus</taxon>
    </lineage>
</organism>
<protein>
    <submittedName>
        <fullName evidence="1">Uncharacterized protein</fullName>
    </submittedName>
</protein>
<evidence type="ECO:0000313" key="1">
    <source>
        <dbReference type="EMBL" id="QQP40492.1"/>
    </source>
</evidence>
<name>A0A7T8GZC0_CALRO</name>
<sequence>MDFVASRTPCTFQQVSTPAHKAKLVQSWLKKNVSNFWDFNTWPPNNPDLTPCDYYMCAPHTIYQVRDGQAGSCRGLHSLWEVQASFGGHPRG</sequence>
<keyword evidence="2" id="KW-1185">Reference proteome</keyword>
<dbReference type="GO" id="GO:0003676">
    <property type="term" value="F:nucleic acid binding"/>
    <property type="evidence" value="ECO:0007669"/>
    <property type="project" value="InterPro"/>
</dbReference>
<dbReference type="EMBL" id="CP045898">
    <property type="protein sequence ID" value="QQP40492.1"/>
    <property type="molecule type" value="Genomic_DNA"/>
</dbReference>
<dbReference type="AlphaFoldDB" id="A0A7T8GZC0"/>
<proteinExistence type="predicted"/>
<dbReference type="Proteomes" id="UP000595437">
    <property type="component" value="Chromosome 9"/>
</dbReference>
<evidence type="ECO:0000313" key="2">
    <source>
        <dbReference type="Proteomes" id="UP000595437"/>
    </source>
</evidence>
<gene>
    <name evidence="1" type="ORF">FKW44_014552</name>
</gene>
<reference evidence="2" key="1">
    <citation type="submission" date="2021-01" db="EMBL/GenBank/DDBJ databases">
        <title>Caligus Genome Assembly.</title>
        <authorList>
            <person name="Gallardo-Escarate C."/>
        </authorList>
    </citation>
    <scope>NUCLEOTIDE SEQUENCE [LARGE SCALE GENOMIC DNA]</scope>
</reference>
<dbReference type="InterPro" id="IPR036397">
    <property type="entry name" value="RNaseH_sf"/>
</dbReference>
<accession>A0A7T8GZC0</accession>
<dbReference type="Gene3D" id="3.30.420.10">
    <property type="entry name" value="Ribonuclease H-like superfamily/Ribonuclease H"/>
    <property type="match status" value="1"/>
</dbReference>